<dbReference type="EMBL" id="MU004239">
    <property type="protein sequence ID" value="KAF2665976.1"/>
    <property type="molecule type" value="Genomic_DNA"/>
</dbReference>
<evidence type="ECO:0000256" key="6">
    <source>
        <dbReference type="RuleBase" id="RU363067"/>
    </source>
</evidence>
<dbReference type="InterPro" id="IPR036971">
    <property type="entry name" value="PDEase_catalytic_dom_sf"/>
</dbReference>
<comment type="similarity">
    <text evidence="6">Belongs to the cyclic nucleotide phosphodiesterase family.</text>
</comment>
<evidence type="ECO:0000313" key="10">
    <source>
        <dbReference type="Proteomes" id="UP000799302"/>
    </source>
</evidence>
<dbReference type="GO" id="GO:0007165">
    <property type="term" value="P:signal transduction"/>
    <property type="evidence" value="ECO:0007669"/>
    <property type="project" value="InterPro"/>
</dbReference>
<feature type="binding site" evidence="5">
    <location>
        <position position="424"/>
    </location>
    <ligand>
        <name>Zn(2+)</name>
        <dbReference type="ChEBI" id="CHEBI:29105"/>
        <label>1</label>
    </ligand>
</feature>
<feature type="compositionally biased region" description="Polar residues" evidence="7">
    <location>
        <begin position="675"/>
        <end position="690"/>
    </location>
</feature>
<dbReference type="InterPro" id="IPR003607">
    <property type="entry name" value="HD/PDEase_dom"/>
</dbReference>
<feature type="binding site" evidence="5">
    <location>
        <position position="372"/>
    </location>
    <ligand>
        <name>Zn(2+)</name>
        <dbReference type="ChEBI" id="CHEBI:29105"/>
        <label>1</label>
    </ligand>
</feature>
<dbReference type="PRINTS" id="PR00387">
    <property type="entry name" value="PDIESTERASE1"/>
</dbReference>
<feature type="binding site" evidence="4">
    <location>
        <position position="425"/>
    </location>
    <ligand>
        <name>AMP</name>
        <dbReference type="ChEBI" id="CHEBI:456215"/>
    </ligand>
</feature>
<dbReference type="PANTHER" id="PTHR11347">
    <property type="entry name" value="CYCLIC NUCLEOTIDE PHOSPHODIESTERASE"/>
    <property type="match status" value="1"/>
</dbReference>
<dbReference type="PROSITE" id="PS00126">
    <property type="entry name" value="PDEASE_I_1"/>
    <property type="match status" value="1"/>
</dbReference>
<dbReference type="Pfam" id="PF00233">
    <property type="entry name" value="PDEase_I"/>
    <property type="match status" value="1"/>
</dbReference>
<organism evidence="9 10">
    <name type="scientific">Microthyrium microscopicum</name>
    <dbReference type="NCBI Taxonomy" id="703497"/>
    <lineage>
        <taxon>Eukaryota</taxon>
        <taxon>Fungi</taxon>
        <taxon>Dikarya</taxon>
        <taxon>Ascomycota</taxon>
        <taxon>Pezizomycotina</taxon>
        <taxon>Dothideomycetes</taxon>
        <taxon>Dothideomycetes incertae sedis</taxon>
        <taxon>Microthyriales</taxon>
        <taxon>Microthyriaceae</taxon>
        <taxon>Microthyrium</taxon>
    </lineage>
</organism>
<feature type="active site" description="Proton donor" evidence="3">
    <location>
        <position position="368"/>
    </location>
</feature>
<dbReference type="CDD" id="cd00077">
    <property type="entry name" value="HDc"/>
    <property type="match status" value="1"/>
</dbReference>
<gene>
    <name evidence="9" type="ORF">BT63DRAFT_45602</name>
</gene>
<dbReference type="InterPro" id="IPR002073">
    <property type="entry name" value="PDEase_catalytic_dom"/>
</dbReference>
<dbReference type="AlphaFoldDB" id="A0A6A6U2T7"/>
<feature type="compositionally biased region" description="Low complexity" evidence="7">
    <location>
        <begin position="740"/>
        <end position="758"/>
    </location>
</feature>
<dbReference type="EC" id="3.1.4.-" evidence="6"/>
<evidence type="ECO:0000256" key="5">
    <source>
        <dbReference type="PIRSR" id="PIRSR623088-3"/>
    </source>
</evidence>
<dbReference type="SMART" id="SM00471">
    <property type="entry name" value="HDc"/>
    <property type="match status" value="1"/>
</dbReference>
<evidence type="ECO:0000259" key="8">
    <source>
        <dbReference type="PROSITE" id="PS51845"/>
    </source>
</evidence>
<evidence type="ECO:0000256" key="1">
    <source>
        <dbReference type="ARBA" id="ARBA00022723"/>
    </source>
</evidence>
<dbReference type="GO" id="GO:0046872">
    <property type="term" value="F:metal ion binding"/>
    <property type="evidence" value="ECO:0007669"/>
    <property type="project" value="UniProtKB-KW"/>
</dbReference>
<feature type="compositionally biased region" description="Polar residues" evidence="7">
    <location>
        <begin position="800"/>
        <end position="809"/>
    </location>
</feature>
<proteinExistence type="inferred from homology"/>
<dbReference type="PROSITE" id="PS51845">
    <property type="entry name" value="PDEASE_I_2"/>
    <property type="match status" value="1"/>
</dbReference>
<evidence type="ECO:0000256" key="2">
    <source>
        <dbReference type="ARBA" id="ARBA00022801"/>
    </source>
</evidence>
<feature type="binding site" evidence="4">
    <location>
        <position position="539"/>
    </location>
    <ligand>
        <name>AMP</name>
        <dbReference type="ChEBI" id="CHEBI:456215"/>
    </ligand>
</feature>
<evidence type="ECO:0000256" key="4">
    <source>
        <dbReference type="PIRSR" id="PIRSR623088-2"/>
    </source>
</evidence>
<keyword evidence="2 6" id="KW-0378">Hydrolase</keyword>
<feature type="binding site" evidence="4">
    <location>
        <begin position="368"/>
        <end position="372"/>
    </location>
    <ligand>
        <name>AMP</name>
        <dbReference type="ChEBI" id="CHEBI:456215"/>
    </ligand>
</feature>
<keyword evidence="1 5" id="KW-0479">Metal-binding</keyword>
<feature type="domain" description="PDEase" evidence="8">
    <location>
        <begin position="292"/>
        <end position="637"/>
    </location>
</feature>
<evidence type="ECO:0000256" key="3">
    <source>
        <dbReference type="PIRSR" id="PIRSR623088-1"/>
    </source>
</evidence>
<feature type="region of interest" description="Disordered" evidence="7">
    <location>
        <begin position="708"/>
        <end position="882"/>
    </location>
</feature>
<feature type="binding site" evidence="5">
    <location>
        <position position="425"/>
    </location>
    <ligand>
        <name>Zn(2+)</name>
        <dbReference type="ChEBI" id="CHEBI:29105"/>
        <label>1</label>
    </ligand>
</feature>
<keyword evidence="10" id="KW-1185">Reference proteome</keyword>
<accession>A0A6A6U2T7</accession>
<comment type="cofactor">
    <cofactor evidence="6">
        <name>a divalent metal cation</name>
        <dbReference type="ChEBI" id="CHEBI:60240"/>
    </cofactor>
    <text evidence="6">Binds 2 divalent metal cations per subunit. Site 1 may preferentially bind zinc ions, while site 2 has a preference for magnesium and/or manganese ions.</text>
</comment>
<evidence type="ECO:0000313" key="9">
    <source>
        <dbReference type="EMBL" id="KAF2665976.1"/>
    </source>
</evidence>
<evidence type="ECO:0000256" key="7">
    <source>
        <dbReference type="SAM" id="MobiDB-lite"/>
    </source>
</evidence>
<feature type="binding site" evidence="5">
    <location>
        <position position="425"/>
    </location>
    <ligand>
        <name>Zn(2+)</name>
        <dbReference type="ChEBI" id="CHEBI:29105"/>
        <label>2</label>
    </ligand>
</feature>
<feature type="binding site" evidence="4">
    <location>
        <position position="594"/>
    </location>
    <ligand>
        <name>AMP</name>
        <dbReference type="ChEBI" id="CHEBI:456215"/>
    </ligand>
</feature>
<feature type="region of interest" description="Disordered" evidence="7">
    <location>
        <begin position="651"/>
        <end position="690"/>
    </location>
</feature>
<feature type="binding site" evidence="5">
    <location>
        <position position="539"/>
    </location>
    <ligand>
        <name>Zn(2+)</name>
        <dbReference type="ChEBI" id="CHEBI:29105"/>
        <label>1</label>
    </ligand>
</feature>
<dbReference type="SUPFAM" id="SSF109604">
    <property type="entry name" value="HD-domain/PDEase-like"/>
    <property type="match status" value="1"/>
</dbReference>
<dbReference type="OrthoDB" id="546632at2759"/>
<dbReference type="Proteomes" id="UP000799302">
    <property type="component" value="Unassembled WGS sequence"/>
</dbReference>
<reference evidence="9" key="1">
    <citation type="journal article" date="2020" name="Stud. Mycol.">
        <title>101 Dothideomycetes genomes: a test case for predicting lifestyles and emergence of pathogens.</title>
        <authorList>
            <person name="Haridas S."/>
            <person name="Albert R."/>
            <person name="Binder M."/>
            <person name="Bloem J."/>
            <person name="Labutti K."/>
            <person name="Salamov A."/>
            <person name="Andreopoulos B."/>
            <person name="Baker S."/>
            <person name="Barry K."/>
            <person name="Bills G."/>
            <person name="Bluhm B."/>
            <person name="Cannon C."/>
            <person name="Castanera R."/>
            <person name="Culley D."/>
            <person name="Daum C."/>
            <person name="Ezra D."/>
            <person name="Gonzalez J."/>
            <person name="Henrissat B."/>
            <person name="Kuo A."/>
            <person name="Liang C."/>
            <person name="Lipzen A."/>
            <person name="Lutzoni F."/>
            <person name="Magnuson J."/>
            <person name="Mondo S."/>
            <person name="Nolan M."/>
            <person name="Ohm R."/>
            <person name="Pangilinan J."/>
            <person name="Park H.-J."/>
            <person name="Ramirez L."/>
            <person name="Alfaro M."/>
            <person name="Sun H."/>
            <person name="Tritt A."/>
            <person name="Yoshinaga Y."/>
            <person name="Zwiers L.-H."/>
            <person name="Turgeon B."/>
            <person name="Goodwin S."/>
            <person name="Spatafora J."/>
            <person name="Crous P."/>
            <person name="Grigoriev I."/>
        </authorList>
    </citation>
    <scope>NUCLEOTIDE SEQUENCE</scope>
    <source>
        <strain evidence="9">CBS 115976</strain>
    </source>
</reference>
<dbReference type="InterPro" id="IPR023088">
    <property type="entry name" value="PDEase"/>
</dbReference>
<dbReference type="GO" id="GO:0004114">
    <property type="term" value="F:3',5'-cyclic-nucleotide phosphodiesterase activity"/>
    <property type="evidence" value="ECO:0007669"/>
    <property type="project" value="InterPro"/>
</dbReference>
<dbReference type="Gene3D" id="1.10.1300.10">
    <property type="entry name" value="3'5'-cyclic nucleotide phosphodiesterase, catalytic domain"/>
    <property type="match status" value="1"/>
</dbReference>
<name>A0A6A6U2T7_9PEZI</name>
<dbReference type="InterPro" id="IPR023174">
    <property type="entry name" value="PDEase_CS"/>
</dbReference>
<sequence length="882" mass="96629">MEHGACNIIYVDRRGRDHTARRNSTGSSLEGSEPVNGDHAPDYFKPDGGKQAAEIHETLDSLLSTFPTVHMCSSGSTCLAKLAEIEEASRDSVPTVVLIDVPYDEEAKTKRYSRETRSPSPTFSRGLIRTMTVDSTAEPTDIYGLRLLGHIASEIQFKKFSKLVIPIAVVSGFERDWAPANVPSPSVHGSQVMLDSVRLTRFIDAGAVDVLVSPLSKPNAHGLAVHAYRTYKDVSKADHAFLASKRNRKLSWVGVDDEKPYAYLREAMVSGLMSGICSPEKDADIIPQGDISSIDLSDAQKETVAKAVGSWSFSAHSLVDDELLYASLIMMEHTLSMPELEKWRIPTSQLIPFLEACQGAYNEFVHYHNFRHAVDVMQACFFFLLQLQVLPEFAHTTVPTKTSPIASLLQPFDALTLLVSAIGHDVGHPGVNNLFLVSLNAPLAQLYNDRSVLESFHCAAYSQILRRHWPSAFKDTTLRRLMINNILATDMGLHFKYMADLGNLQEKLVHDAMLLDTWNAKEKEEYRDLLCGLLIKCADISNVARVFPCAHQWANILTEEFANQGSMEAELGIPTCLFGGPPVVGDLIKLGESQQGFMNIFARPLFESVTDVLPPMHFSVDELEKNKITWQKKISDQQPCTCADSKNCQCARRKDSHNVSPTRKVPLDKDLMGSPLSTTKENKSNSEPSILQGQLAAAQTSITTTALPLSTQPGVDPVLMSQPLSKSLPTLDRGRAPQLNGVGDSNGNTSSNGNGSIGHKQAASTPIIPRESSPSTPGQRAVSAHHPRRKPSPTDDTPLPNGTSSSFAASETDVRYISNGSASKSVHMLRSGAAADESEAKDKSGKNRRLSTSFRRFLKRRWQPKGSVSELQDGETSKEGSP</sequence>
<protein>
    <recommendedName>
        <fullName evidence="6">Phosphodiesterase</fullName>
        <ecNumber evidence="6">3.1.4.-</ecNumber>
    </recommendedName>
</protein>
<feature type="region of interest" description="Disordered" evidence="7">
    <location>
        <begin position="17"/>
        <end position="41"/>
    </location>
</feature>